<dbReference type="Proteomes" id="UP000276133">
    <property type="component" value="Unassembled WGS sequence"/>
</dbReference>
<name>A0A3M7S3A0_BRAPC</name>
<dbReference type="AlphaFoldDB" id="A0A3M7S3A0"/>
<keyword evidence="2" id="KW-1185">Reference proteome</keyword>
<dbReference type="EMBL" id="REGN01002130">
    <property type="protein sequence ID" value="RNA30067.1"/>
    <property type="molecule type" value="Genomic_DNA"/>
</dbReference>
<sequence>MNSNLNVDELDYVHQFRKMGILSNKNCYYELKMIKRKRNKDVYRFNAFRLLRNICSASIQDYTRNSPRERLYYLIVGRLIKNFLDLAIIITSKVNLKSFIDEFFWRKCLRLIEFYPADGIKYVDFKEGGEFTELNLEEDIEEVIDDDV</sequence>
<reference evidence="1 2" key="1">
    <citation type="journal article" date="2018" name="Sci. Rep.">
        <title>Genomic signatures of local adaptation to the degree of environmental predictability in rotifers.</title>
        <authorList>
            <person name="Franch-Gras L."/>
            <person name="Hahn C."/>
            <person name="Garcia-Roger E.M."/>
            <person name="Carmona M.J."/>
            <person name="Serra M."/>
            <person name="Gomez A."/>
        </authorList>
    </citation>
    <scope>NUCLEOTIDE SEQUENCE [LARGE SCALE GENOMIC DNA]</scope>
    <source>
        <strain evidence="1">HYR1</strain>
    </source>
</reference>
<evidence type="ECO:0000313" key="1">
    <source>
        <dbReference type="EMBL" id="RNA30067.1"/>
    </source>
</evidence>
<comment type="caution">
    <text evidence="1">The sequence shown here is derived from an EMBL/GenBank/DDBJ whole genome shotgun (WGS) entry which is preliminary data.</text>
</comment>
<evidence type="ECO:0000313" key="2">
    <source>
        <dbReference type="Proteomes" id="UP000276133"/>
    </source>
</evidence>
<organism evidence="1 2">
    <name type="scientific">Brachionus plicatilis</name>
    <name type="common">Marine rotifer</name>
    <name type="synonym">Brachionus muelleri</name>
    <dbReference type="NCBI Taxonomy" id="10195"/>
    <lineage>
        <taxon>Eukaryota</taxon>
        <taxon>Metazoa</taxon>
        <taxon>Spiralia</taxon>
        <taxon>Gnathifera</taxon>
        <taxon>Rotifera</taxon>
        <taxon>Eurotatoria</taxon>
        <taxon>Monogononta</taxon>
        <taxon>Pseudotrocha</taxon>
        <taxon>Ploima</taxon>
        <taxon>Brachionidae</taxon>
        <taxon>Brachionus</taxon>
    </lineage>
</organism>
<gene>
    <name evidence="1" type="ORF">BpHYR1_006688</name>
</gene>
<accession>A0A3M7S3A0</accession>
<proteinExistence type="predicted"/>
<protein>
    <submittedName>
        <fullName evidence="1">Uncharacterized protein</fullName>
    </submittedName>
</protein>